<dbReference type="AlphaFoldDB" id="A0A6A8DCT6"/>
<dbReference type="Proteomes" id="UP000799092">
    <property type="component" value="Unassembled WGS sequence"/>
</dbReference>
<feature type="transmembrane region" description="Helical" evidence="1">
    <location>
        <begin position="7"/>
        <end position="25"/>
    </location>
</feature>
<dbReference type="InterPro" id="IPR021324">
    <property type="entry name" value="DUF2929"/>
</dbReference>
<evidence type="ECO:0000313" key="3">
    <source>
        <dbReference type="Proteomes" id="UP000799092"/>
    </source>
</evidence>
<reference evidence="2" key="1">
    <citation type="submission" date="2019-11" db="EMBL/GenBank/DDBJ databases">
        <authorList>
            <person name="Li J."/>
        </authorList>
    </citation>
    <scope>NUCLEOTIDE SEQUENCE</scope>
    <source>
        <strain evidence="2">B6B</strain>
    </source>
</reference>
<sequence>MRYFWTIFWAIVISSLISYVLTSMAGEALTLLPIFVLAVIFSAAVIIIGDGILREDTE</sequence>
<keyword evidence="3" id="KW-1185">Reference proteome</keyword>
<dbReference type="RefSeq" id="WP_338079395.1">
    <property type="nucleotide sequence ID" value="NZ_WJNG01000009.1"/>
</dbReference>
<feature type="transmembrane region" description="Helical" evidence="1">
    <location>
        <begin position="31"/>
        <end position="53"/>
    </location>
</feature>
<accession>A0A6A8DCT6</accession>
<dbReference type="EMBL" id="WJNG01000009">
    <property type="protein sequence ID" value="MRH43374.1"/>
    <property type="molecule type" value="Genomic_DNA"/>
</dbReference>
<proteinExistence type="predicted"/>
<protein>
    <submittedName>
        <fullName evidence="2">DUF2929 family protein</fullName>
    </submittedName>
</protein>
<keyword evidence="1" id="KW-1133">Transmembrane helix</keyword>
<dbReference type="Pfam" id="PF11151">
    <property type="entry name" value="DUF2929"/>
    <property type="match status" value="1"/>
</dbReference>
<evidence type="ECO:0000256" key="1">
    <source>
        <dbReference type="SAM" id="Phobius"/>
    </source>
</evidence>
<organism evidence="2 3">
    <name type="scientific">Aquibacillus halophilus</name>
    <dbReference type="NCBI Taxonomy" id="930132"/>
    <lineage>
        <taxon>Bacteria</taxon>
        <taxon>Bacillati</taxon>
        <taxon>Bacillota</taxon>
        <taxon>Bacilli</taxon>
        <taxon>Bacillales</taxon>
        <taxon>Bacillaceae</taxon>
        <taxon>Aquibacillus</taxon>
    </lineage>
</organism>
<keyword evidence="1" id="KW-0812">Transmembrane</keyword>
<name>A0A6A8DCT6_9BACI</name>
<gene>
    <name evidence="2" type="ORF">GH741_11860</name>
</gene>
<comment type="caution">
    <text evidence="2">The sequence shown here is derived from an EMBL/GenBank/DDBJ whole genome shotgun (WGS) entry which is preliminary data.</text>
</comment>
<keyword evidence="1" id="KW-0472">Membrane</keyword>
<evidence type="ECO:0000313" key="2">
    <source>
        <dbReference type="EMBL" id="MRH43374.1"/>
    </source>
</evidence>